<keyword evidence="3" id="KW-0813">Transport</keyword>
<accession>A0A835UFM0</accession>
<evidence type="ECO:0000256" key="2">
    <source>
        <dbReference type="ARBA" id="ARBA00010159"/>
    </source>
</evidence>
<keyword evidence="4 11" id="KW-0812">Transmembrane</keyword>
<dbReference type="GO" id="GO:0015271">
    <property type="term" value="F:outward rectifier potassium channel activity"/>
    <property type="evidence" value="ECO:0007669"/>
    <property type="project" value="TreeGrafter"/>
</dbReference>
<evidence type="ECO:0000256" key="7">
    <source>
        <dbReference type="ARBA" id="ARBA00023065"/>
    </source>
</evidence>
<proteinExistence type="inferred from homology"/>
<keyword evidence="9" id="KW-0407">Ion channel</keyword>
<comment type="similarity">
    <text evidence="2">Belongs to the two pore domain potassium channel (TC 1.A.1.7) family.</text>
</comment>
<keyword evidence="8 11" id="KW-0472">Membrane</keyword>
<dbReference type="PANTHER" id="PTHR11003:SF282">
    <property type="entry name" value="TWO-PORE POTASSIUM CHANNEL 3"/>
    <property type="match status" value="1"/>
</dbReference>
<evidence type="ECO:0000256" key="11">
    <source>
        <dbReference type="SAM" id="Phobius"/>
    </source>
</evidence>
<feature type="domain" description="Potassium channel" evidence="12">
    <location>
        <begin position="186"/>
        <end position="265"/>
    </location>
</feature>
<feature type="transmembrane region" description="Helical" evidence="11">
    <location>
        <begin position="212"/>
        <end position="229"/>
    </location>
</feature>
<dbReference type="GO" id="GO:0009705">
    <property type="term" value="C:plant-type vacuole membrane"/>
    <property type="evidence" value="ECO:0007669"/>
    <property type="project" value="TreeGrafter"/>
</dbReference>
<dbReference type="PROSITE" id="PS00018">
    <property type="entry name" value="EF_HAND_1"/>
    <property type="match status" value="1"/>
</dbReference>
<dbReference type="SUPFAM" id="SSF46950">
    <property type="entry name" value="Double-stranded DNA-binding domain"/>
    <property type="match status" value="1"/>
</dbReference>
<dbReference type="EMBL" id="JADCNL010000011">
    <property type="protein sequence ID" value="KAG0461259.1"/>
    <property type="molecule type" value="Genomic_DNA"/>
</dbReference>
<evidence type="ECO:0000313" key="13">
    <source>
        <dbReference type="EMBL" id="KAG0461259.1"/>
    </source>
</evidence>
<dbReference type="GO" id="GO:0003677">
    <property type="term" value="F:DNA binding"/>
    <property type="evidence" value="ECO:0007669"/>
    <property type="project" value="InterPro"/>
</dbReference>
<feature type="domain" description="Potassium channel" evidence="12">
    <location>
        <begin position="312"/>
        <end position="381"/>
    </location>
</feature>
<feature type="compositionally biased region" description="Polar residues" evidence="10">
    <location>
        <begin position="17"/>
        <end position="28"/>
    </location>
</feature>
<evidence type="ECO:0000256" key="8">
    <source>
        <dbReference type="ARBA" id="ARBA00023136"/>
    </source>
</evidence>
<dbReference type="InterPro" id="IPR036883">
    <property type="entry name" value="PDCD5-like_sf"/>
</dbReference>
<dbReference type="GO" id="GO:0030322">
    <property type="term" value="P:stabilization of membrane potential"/>
    <property type="evidence" value="ECO:0007669"/>
    <property type="project" value="TreeGrafter"/>
</dbReference>
<dbReference type="Proteomes" id="UP000636800">
    <property type="component" value="Chromosome 11"/>
</dbReference>
<feature type="transmembrane region" description="Helical" evidence="11">
    <location>
        <begin position="241"/>
        <end position="266"/>
    </location>
</feature>
<keyword evidence="5" id="KW-0106">Calcium</keyword>
<dbReference type="GO" id="GO:0005886">
    <property type="term" value="C:plasma membrane"/>
    <property type="evidence" value="ECO:0007669"/>
    <property type="project" value="TreeGrafter"/>
</dbReference>
<feature type="compositionally biased region" description="Basic and acidic residues" evidence="10">
    <location>
        <begin position="528"/>
        <end position="542"/>
    </location>
</feature>
<feature type="region of interest" description="Disordered" evidence="10">
    <location>
        <begin position="1"/>
        <end position="30"/>
    </location>
</feature>
<evidence type="ECO:0000256" key="5">
    <source>
        <dbReference type="ARBA" id="ARBA00022837"/>
    </source>
</evidence>
<keyword evidence="14" id="KW-1185">Reference proteome</keyword>
<dbReference type="InterPro" id="IPR003280">
    <property type="entry name" value="2pore_dom_K_chnl"/>
</dbReference>
<feature type="region of interest" description="Disordered" evidence="10">
    <location>
        <begin position="521"/>
        <end position="542"/>
    </location>
</feature>
<dbReference type="InterPro" id="IPR011992">
    <property type="entry name" value="EF-hand-dom_pair"/>
</dbReference>
<feature type="transmembrane region" description="Helical" evidence="11">
    <location>
        <begin position="305"/>
        <end position="326"/>
    </location>
</feature>
<dbReference type="PRINTS" id="PR01333">
    <property type="entry name" value="2POREKCHANEL"/>
</dbReference>
<dbReference type="GO" id="GO:0022841">
    <property type="term" value="F:potassium ion leak channel activity"/>
    <property type="evidence" value="ECO:0007669"/>
    <property type="project" value="TreeGrafter"/>
</dbReference>
<evidence type="ECO:0000313" key="14">
    <source>
        <dbReference type="Proteomes" id="UP000636800"/>
    </source>
</evidence>
<evidence type="ECO:0000256" key="10">
    <source>
        <dbReference type="SAM" id="MobiDB-lite"/>
    </source>
</evidence>
<organism evidence="13 14">
    <name type="scientific">Vanilla planifolia</name>
    <name type="common">Vanilla</name>
    <dbReference type="NCBI Taxonomy" id="51239"/>
    <lineage>
        <taxon>Eukaryota</taxon>
        <taxon>Viridiplantae</taxon>
        <taxon>Streptophyta</taxon>
        <taxon>Embryophyta</taxon>
        <taxon>Tracheophyta</taxon>
        <taxon>Spermatophyta</taxon>
        <taxon>Magnoliopsida</taxon>
        <taxon>Liliopsida</taxon>
        <taxon>Asparagales</taxon>
        <taxon>Orchidaceae</taxon>
        <taxon>Vanilloideae</taxon>
        <taxon>Vanilleae</taxon>
        <taxon>Vanilla</taxon>
    </lineage>
</organism>
<evidence type="ECO:0000256" key="1">
    <source>
        <dbReference type="ARBA" id="ARBA00004141"/>
    </source>
</evidence>
<evidence type="ECO:0000256" key="9">
    <source>
        <dbReference type="ARBA" id="ARBA00023303"/>
    </source>
</evidence>
<protein>
    <recommendedName>
        <fullName evidence="12">Potassium channel domain-containing protein</fullName>
    </recommendedName>
</protein>
<feature type="transmembrane region" description="Helical" evidence="11">
    <location>
        <begin position="359"/>
        <end position="379"/>
    </location>
</feature>
<comment type="subcellular location">
    <subcellularLocation>
        <location evidence="1">Membrane</location>
        <topology evidence="1">Multi-pass membrane protein</topology>
    </subcellularLocation>
</comment>
<dbReference type="FunFam" id="1.10.287.70:FF:000167">
    <property type="entry name" value="Two-pore potassium channel 2-like"/>
    <property type="match status" value="1"/>
</dbReference>
<dbReference type="PANTHER" id="PTHR11003">
    <property type="entry name" value="POTASSIUM CHANNEL, SUBFAMILY K"/>
    <property type="match status" value="1"/>
</dbReference>
<dbReference type="Gene3D" id="1.10.287.70">
    <property type="match status" value="2"/>
</dbReference>
<dbReference type="Gene3D" id="1.10.238.10">
    <property type="entry name" value="EF-hand"/>
    <property type="match status" value="1"/>
</dbReference>
<dbReference type="Gene3D" id="1.10.8.140">
    <property type="entry name" value="PDCD5-like"/>
    <property type="match status" value="1"/>
</dbReference>
<dbReference type="AlphaFoldDB" id="A0A835UFM0"/>
<dbReference type="OrthoDB" id="10264738at2759"/>
<dbReference type="InterPro" id="IPR013099">
    <property type="entry name" value="K_chnl_dom"/>
</dbReference>
<dbReference type="Pfam" id="PF07885">
    <property type="entry name" value="Ion_trans_2"/>
    <property type="match status" value="2"/>
</dbReference>
<evidence type="ECO:0000256" key="6">
    <source>
        <dbReference type="ARBA" id="ARBA00022989"/>
    </source>
</evidence>
<evidence type="ECO:0000256" key="3">
    <source>
        <dbReference type="ARBA" id="ARBA00022448"/>
    </source>
</evidence>
<dbReference type="SUPFAM" id="SSF47473">
    <property type="entry name" value="EF-hand"/>
    <property type="match status" value="1"/>
</dbReference>
<name>A0A835UFM0_VANPL</name>
<gene>
    <name evidence="13" type="ORF">HPP92_021556</name>
</gene>
<feature type="transmembrane region" description="Helical" evidence="11">
    <location>
        <begin position="179"/>
        <end position="200"/>
    </location>
</feature>
<evidence type="ECO:0000259" key="12">
    <source>
        <dbReference type="Pfam" id="PF07885"/>
    </source>
</evidence>
<keyword evidence="6 11" id="KW-1133">Transmembrane helix</keyword>
<dbReference type="InterPro" id="IPR018247">
    <property type="entry name" value="EF_Hand_1_Ca_BS"/>
</dbReference>
<evidence type="ECO:0000256" key="4">
    <source>
        <dbReference type="ARBA" id="ARBA00022692"/>
    </source>
</evidence>
<reference evidence="13 14" key="1">
    <citation type="journal article" date="2020" name="Nat. Food">
        <title>A phased Vanilla planifolia genome enables genetic improvement of flavour and production.</title>
        <authorList>
            <person name="Hasing T."/>
            <person name="Tang H."/>
            <person name="Brym M."/>
            <person name="Khazi F."/>
            <person name="Huang T."/>
            <person name="Chambers A.H."/>
        </authorList>
    </citation>
    <scope>NUCLEOTIDE SEQUENCE [LARGE SCALE GENOMIC DNA]</scope>
    <source>
        <tissue evidence="13">Leaf</tissue>
    </source>
</reference>
<comment type="caution">
    <text evidence="13">The sequence shown here is derived from an EMBL/GenBank/DDBJ whole genome shotgun (WGS) entry which is preliminary data.</text>
</comment>
<sequence>MSKEPLLPIAAGHCVDSPQSAPRRSLSFSEPFAPLSPLAARDEFSIPFASYDLKDQHIFGSSHSPSDTITSRPSSGRRSLSVSELLSTLSPLPEHDELSLPIIPSYLKDRLIFGTSPSTSQNLTITSLSDPCSPSPDSNPKVFFRAARSHLHRCRTAPARPIDVFTADRRHRIRPTSRIVWQAFFLLAAYLFFGVLVYSWKRSDFEAFETHPFVDAIYFCIVTMCTIGYGDITPASPLAKLFSIAFVLLGFGFIDILLSGMVNYVLDLQEQHLLEAAERSNAKKGEPSSYIVDLKKGRMRIRLKVAIALGVVVLCVVAGAGFLWWFEKLGWLDAFYLSVMSVTTVGYGDSAFRTMGGRLFASVWLLVSTLAVARAFLYLTEARMHKRQRELAKWALARDLTVSEFHEADIDNNGFVSKAEFVVYKLKEMGMISEKDVERICGQFDRLDTGNCGKITLFDLIDNSNNSPLHLHSRKTQLDISSKRFRFRFRFAGSRRAQNIVGDPELEAIRQRRMQELMAEHGISNEQNEGKQKAQEDAKREAEERRQLMLSQILSAEARERPIAVFKGCGGQQWLASMVVNDG</sequence>
<dbReference type="SUPFAM" id="SSF81324">
    <property type="entry name" value="Voltage-gated potassium channels"/>
    <property type="match status" value="2"/>
</dbReference>
<keyword evidence="7" id="KW-0406">Ion transport</keyword>